<keyword evidence="2" id="KW-0670">Pyruvate</keyword>
<protein>
    <submittedName>
        <fullName evidence="2">Pyruvate kinase</fullName>
    </submittedName>
</protein>
<dbReference type="GO" id="GO:0016301">
    <property type="term" value="F:kinase activity"/>
    <property type="evidence" value="ECO:0007669"/>
    <property type="project" value="UniProtKB-KW"/>
</dbReference>
<dbReference type="GeneID" id="93336320"/>
<dbReference type="AlphaFoldDB" id="A0A3E2X1U8"/>
<accession>A0A3E2X1U8</accession>
<proteinExistence type="predicted"/>
<evidence type="ECO:0000313" key="2">
    <source>
        <dbReference type="EMBL" id="RGC35480.1"/>
    </source>
</evidence>
<dbReference type="GO" id="GO:0005524">
    <property type="term" value="F:ATP binding"/>
    <property type="evidence" value="ECO:0007669"/>
    <property type="project" value="InterPro"/>
</dbReference>
<evidence type="ECO:0000313" key="3">
    <source>
        <dbReference type="Proteomes" id="UP000261111"/>
    </source>
</evidence>
<feature type="domain" description="Pyruvate phosphate dikinase AMP/ATP-binding" evidence="1">
    <location>
        <begin position="57"/>
        <end position="425"/>
    </location>
</feature>
<name>A0A3E2X1U8_9FIRM</name>
<keyword evidence="2" id="KW-0418">Kinase</keyword>
<keyword evidence="2" id="KW-0808">Transferase</keyword>
<organism evidence="2 3">
    <name type="scientific">Hungatella hathewayi</name>
    <dbReference type="NCBI Taxonomy" id="154046"/>
    <lineage>
        <taxon>Bacteria</taxon>
        <taxon>Bacillati</taxon>
        <taxon>Bacillota</taxon>
        <taxon>Clostridia</taxon>
        <taxon>Lachnospirales</taxon>
        <taxon>Lachnospiraceae</taxon>
        <taxon>Hungatella</taxon>
    </lineage>
</organism>
<comment type="caution">
    <text evidence="2">The sequence shown here is derived from an EMBL/GenBank/DDBJ whole genome shotgun (WGS) entry which is preliminary data.</text>
</comment>
<dbReference type="InterPro" id="IPR002192">
    <property type="entry name" value="PPDK_AMP/ATP-bd"/>
</dbReference>
<sequence length="622" mass="70698">MTNYAELLQKNSLSTMESKEVCNALMTEDPRMEKLILKYFQPNDYMKIWQRRIGDGLIGGKACGMVMAQKLLSIYLPDCKEHLTSPDSWFIGSHVFHDYVAENQCEGLWRIQTLKKEDMEEIKKFQDRLLSGKFSSPVIQKLEEILDNYGQTPLIIRSSSLMEDSYENAFTGKYDSVICANQGTKAERMAELLNAVRSVYASVLNLSALEYRKKRHLLNKEEHMALIIQTVAGSTHGQYFFPAAAGMGCSYNPYKWMEQLNPKAGMLRIVMGLGTRAVEQTPGDYPRLVGLDRARANLHPTIAERHKYSQRHVDVIDLAAGGLCTKSLEDMTDLLPKCQRNMLLSHDTEAETLLAQRRIYRNIYFADCQGLVENSDFINVMRKALNMFEKEYERPVDVEFAVDTSADGSWHINIYQCRPLRSASAEGITISGGVEHEFLFDITGASIGRSEEKKIDYIVWVDPQKYYECPYSEKPNIGRMIGKINQKFKDTDNGRLLLTPGRIGTTSPELGVPVAYADISQFCAVCEVAYEKAGYFTDLSYGSHMFQDMVEAGVFYGAITKNRTTKLYRPEMLKQYPEILHKWWPDAGKIREIVKLYDLTGLHASIILDARAGRAVCRIFSP</sequence>
<dbReference type="EMBL" id="QVIA01000001">
    <property type="protein sequence ID" value="RGC35480.1"/>
    <property type="molecule type" value="Genomic_DNA"/>
</dbReference>
<dbReference type="Gene3D" id="3.30.1490.20">
    <property type="entry name" value="ATP-grasp fold, A domain"/>
    <property type="match status" value="1"/>
</dbReference>
<dbReference type="RefSeq" id="WP_025653806.1">
    <property type="nucleotide sequence ID" value="NZ_QVIA01000001.1"/>
</dbReference>
<dbReference type="InterPro" id="IPR013815">
    <property type="entry name" value="ATP_grasp_subdomain_1"/>
</dbReference>
<gene>
    <name evidence="2" type="ORF">DWX41_00340</name>
</gene>
<dbReference type="Proteomes" id="UP000261111">
    <property type="component" value="Unassembled WGS sequence"/>
</dbReference>
<dbReference type="SUPFAM" id="SSF56059">
    <property type="entry name" value="Glutathione synthetase ATP-binding domain-like"/>
    <property type="match status" value="1"/>
</dbReference>
<reference evidence="2 3" key="1">
    <citation type="submission" date="2018-08" db="EMBL/GenBank/DDBJ databases">
        <title>A genome reference for cultivated species of the human gut microbiota.</title>
        <authorList>
            <person name="Zou Y."/>
            <person name="Xue W."/>
            <person name="Luo G."/>
        </authorList>
    </citation>
    <scope>NUCLEOTIDE SEQUENCE [LARGE SCALE GENOMIC DNA]</scope>
    <source>
        <strain evidence="2 3">AF19-21</strain>
    </source>
</reference>
<dbReference type="Pfam" id="PF01326">
    <property type="entry name" value="PPDK_N"/>
    <property type="match status" value="1"/>
</dbReference>
<evidence type="ECO:0000259" key="1">
    <source>
        <dbReference type="Pfam" id="PF01326"/>
    </source>
</evidence>